<evidence type="ECO:0000256" key="3">
    <source>
        <dbReference type="ARBA" id="ARBA00022917"/>
    </source>
</evidence>
<dbReference type="Pfam" id="PF19445">
    <property type="entry name" value="eIF3h_C"/>
    <property type="match status" value="2"/>
</dbReference>
<accession>A0AAJ0G8J5</accession>
<dbReference type="PROSITE" id="PS50249">
    <property type="entry name" value="MPN"/>
    <property type="match status" value="1"/>
</dbReference>
<dbReference type="GO" id="GO:0005852">
    <property type="term" value="C:eukaryotic translation initiation factor 3 complex"/>
    <property type="evidence" value="ECO:0007669"/>
    <property type="project" value="UniProtKB-UniRule"/>
</dbReference>
<keyword evidence="1 4" id="KW-0963">Cytoplasm</keyword>
<dbReference type="InterPro" id="IPR000555">
    <property type="entry name" value="JAMM/MPN+_dom"/>
</dbReference>
<dbReference type="HAMAP" id="MF_03007">
    <property type="entry name" value="eIF3h"/>
    <property type="match status" value="1"/>
</dbReference>
<gene>
    <name evidence="6" type="ORF">LTR09_005524</name>
</gene>
<evidence type="ECO:0000256" key="4">
    <source>
        <dbReference type="HAMAP-Rule" id="MF_03007"/>
    </source>
</evidence>
<dbReference type="GO" id="GO:0016282">
    <property type="term" value="C:eukaryotic 43S preinitiation complex"/>
    <property type="evidence" value="ECO:0007669"/>
    <property type="project" value="UniProtKB-UniRule"/>
</dbReference>
<comment type="function">
    <text evidence="4">Component of the eukaryotic translation initiation factor 3 (eIF-3) complex, which is involved in protein synthesis of a specialized repertoire of mRNAs and, together with other initiation factors, stimulates binding of mRNA and methionyl-tRNAi to the 40S ribosome. The eIF-3 complex specifically targets and initiates translation of a subset of mRNAs involved in cell proliferation.</text>
</comment>
<dbReference type="GO" id="GO:0033290">
    <property type="term" value="C:eukaryotic 48S preinitiation complex"/>
    <property type="evidence" value="ECO:0007669"/>
    <property type="project" value="UniProtKB-UniRule"/>
</dbReference>
<comment type="subunit">
    <text evidence="4">Component of the eukaryotic translation initiation factor 3 (eIF-3) complex.</text>
</comment>
<dbReference type="EMBL" id="JAWDJX010000016">
    <property type="protein sequence ID" value="KAK3053355.1"/>
    <property type="molecule type" value="Genomic_DNA"/>
</dbReference>
<comment type="caution">
    <text evidence="6">The sequence shown here is derived from an EMBL/GenBank/DDBJ whole genome shotgun (WGS) entry which is preliminary data.</text>
</comment>
<evidence type="ECO:0000256" key="1">
    <source>
        <dbReference type="ARBA" id="ARBA00022490"/>
    </source>
</evidence>
<dbReference type="InterPro" id="IPR050242">
    <property type="entry name" value="JAMM_MPN+_peptidase_M67A"/>
</dbReference>
<comment type="subcellular location">
    <subcellularLocation>
        <location evidence="4">Cytoplasm</location>
    </subcellularLocation>
</comment>
<keyword evidence="3 4" id="KW-0648">Protein biosynthesis</keyword>
<dbReference type="CDD" id="cd08065">
    <property type="entry name" value="MPN_eIF3h"/>
    <property type="match status" value="1"/>
</dbReference>
<evidence type="ECO:0000313" key="6">
    <source>
        <dbReference type="EMBL" id="KAK3053355.1"/>
    </source>
</evidence>
<dbReference type="Gene3D" id="3.40.140.10">
    <property type="entry name" value="Cytidine Deaminase, domain 2"/>
    <property type="match status" value="1"/>
</dbReference>
<proteinExistence type="inferred from homology"/>
<dbReference type="PANTHER" id="PTHR10410">
    <property type="entry name" value="EUKARYOTIC TRANSLATION INITIATION FACTOR 3 -RELATED"/>
    <property type="match status" value="1"/>
</dbReference>
<organism evidence="6 7">
    <name type="scientific">Extremus antarcticus</name>
    <dbReference type="NCBI Taxonomy" id="702011"/>
    <lineage>
        <taxon>Eukaryota</taxon>
        <taxon>Fungi</taxon>
        <taxon>Dikarya</taxon>
        <taxon>Ascomycota</taxon>
        <taxon>Pezizomycotina</taxon>
        <taxon>Dothideomycetes</taxon>
        <taxon>Dothideomycetidae</taxon>
        <taxon>Mycosphaerellales</taxon>
        <taxon>Extremaceae</taxon>
        <taxon>Extremus</taxon>
    </lineage>
</organism>
<dbReference type="SMART" id="SM00232">
    <property type="entry name" value="JAB_MPN"/>
    <property type="match status" value="1"/>
</dbReference>
<dbReference type="Proteomes" id="UP001271007">
    <property type="component" value="Unassembled WGS sequence"/>
</dbReference>
<protein>
    <recommendedName>
        <fullName evidence="4">Eukaryotic translation initiation factor 3 subunit H</fullName>
        <shortName evidence="4">eIF3h</shortName>
    </recommendedName>
</protein>
<reference evidence="6" key="1">
    <citation type="submission" date="2023-04" db="EMBL/GenBank/DDBJ databases">
        <title>Black Yeasts Isolated from many extreme environments.</title>
        <authorList>
            <person name="Coleine C."/>
            <person name="Stajich J.E."/>
            <person name="Selbmann L."/>
        </authorList>
    </citation>
    <scope>NUCLEOTIDE SEQUENCE</scope>
    <source>
        <strain evidence="6">CCFEE 5312</strain>
    </source>
</reference>
<evidence type="ECO:0000313" key="7">
    <source>
        <dbReference type="Proteomes" id="UP001271007"/>
    </source>
</evidence>
<dbReference type="GO" id="GO:0003743">
    <property type="term" value="F:translation initiation factor activity"/>
    <property type="evidence" value="ECO:0007669"/>
    <property type="project" value="UniProtKB-UniRule"/>
</dbReference>
<evidence type="ECO:0000259" key="5">
    <source>
        <dbReference type="PROSITE" id="PS50249"/>
    </source>
</evidence>
<sequence>MAEAAVPNTAPMREVQIEALVVMRVIKHSTSAFPTPATGCLLGMDIPTNSGTQLQITNCFPFPAAAPDQPSTQQETGYYQQPTDAATLAAGAPRAKSNVAYQNEMIKYLREVNVDAQNVGWYISTSMGNFVNTNFIENQFFYQKAADEKTVALVFDVSRSAAGSLSLKAYRLSPSFMASYREGKFSTENLQKSNLRYQDILVELPIQIHNSHLLTSYLHDLPQAPPKQTALDFPSSLADLSHDPYISSNPLAPNLDHLDLSIDPFLEKTCDLLLDSIEAHQTEQNNAQYYQRSLAREQTKITAWQAKRKQENQLRVQQKQPLLDENEWQKLFKLPQEPSRLESLLVGRQVEQYARQVDGFSAVVSGKMFGARGNLLPGEAQ</sequence>
<dbReference type="InterPro" id="IPR027524">
    <property type="entry name" value="eIF3h"/>
</dbReference>
<evidence type="ECO:0000256" key="2">
    <source>
        <dbReference type="ARBA" id="ARBA00022540"/>
    </source>
</evidence>
<dbReference type="FunFam" id="3.40.140.10:FF:000052">
    <property type="entry name" value="Eukaryotic translation initiation factor 3 subunit H"/>
    <property type="match status" value="1"/>
</dbReference>
<dbReference type="InterPro" id="IPR045810">
    <property type="entry name" value="eIF3h_C"/>
</dbReference>
<dbReference type="GO" id="GO:0001732">
    <property type="term" value="P:formation of cytoplasmic translation initiation complex"/>
    <property type="evidence" value="ECO:0007669"/>
    <property type="project" value="UniProtKB-UniRule"/>
</dbReference>
<name>A0AAJ0G8J5_9PEZI</name>
<dbReference type="InterPro" id="IPR037518">
    <property type="entry name" value="MPN"/>
</dbReference>
<dbReference type="AlphaFoldDB" id="A0AAJ0G8J5"/>
<keyword evidence="2 4" id="KW-0396">Initiation factor</keyword>
<comment type="similarity">
    <text evidence="4">Belongs to the eIF-3 subunit H family.</text>
</comment>
<dbReference type="GO" id="GO:0008237">
    <property type="term" value="F:metallopeptidase activity"/>
    <property type="evidence" value="ECO:0007669"/>
    <property type="project" value="InterPro"/>
</dbReference>
<keyword evidence="7" id="KW-1185">Reference proteome</keyword>
<feature type="domain" description="MPN" evidence="5">
    <location>
        <begin position="15"/>
        <end position="176"/>
    </location>
</feature>